<gene>
    <name evidence="1" type="ORF">L2E82_47083</name>
</gene>
<sequence>MDFKNEKQVRFYTGKNEKSKFDHSWQLRDKQLPEHKMSAPLLMNGGKSHMTIKLGKSRVHPEENTPFPTFCLYIHRPLILSLNNLLAFTTTSYPFFPTPDGT</sequence>
<organism evidence="1 2">
    <name type="scientific">Cichorium intybus</name>
    <name type="common">Chicory</name>
    <dbReference type="NCBI Taxonomy" id="13427"/>
    <lineage>
        <taxon>Eukaryota</taxon>
        <taxon>Viridiplantae</taxon>
        <taxon>Streptophyta</taxon>
        <taxon>Embryophyta</taxon>
        <taxon>Tracheophyta</taxon>
        <taxon>Spermatophyta</taxon>
        <taxon>Magnoliopsida</taxon>
        <taxon>eudicotyledons</taxon>
        <taxon>Gunneridae</taxon>
        <taxon>Pentapetalae</taxon>
        <taxon>asterids</taxon>
        <taxon>campanulids</taxon>
        <taxon>Asterales</taxon>
        <taxon>Asteraceae</taxon>
        <taxon>Cichorioideae</taxon>
        <taxon>Cichorieae</taxon>
        <taxon>Cichoriinae</taxon>
        <taxon>Cichorium</taxon>
    </lineage>
</organism>
<protein>
    <submittedName>
        <fullName evidence="1">Uncharacterized protein</fullName>
    </submittedName>
</protein>
<comment type="caution">
    <text evidence="1">The sequence shown here is derived from an EMBL/GenBank/DDBJ whole genome shotgun (WGS) entry which is preliminary data.</text>
</comment>
<evidence type="ECO:0000313" key="2">
    <source>
        <dbReference type="Proteomes" id="UP001055811"/>
    </source>
</evidence>
<evidence type="ECO:0000313" key="1">
    <source>
        <dbReference type="EMBL" id="KAI3689134.1"/>
    </source>
</evidence>
<keyword evidence="2" id="KW-1185">Reference proteome</keyword>
<dbReference type="EMBL" id="CM042017">
    <property type="protein sequence ID" value="KAI3689134.1"/>
    <property type="molecule type" value="Genomic_DNA"/>
</dbReference>
<reference evidence="2" key="1">
    <citation type="journal article" date="2022" name="Mol. Ecol. Resour.">
        <title>The genomes of chicory, endive, great burdock and yacon provide insights into Asteraceae palaeo-polyploidization history and plant inulin production.</title>
        <authorList>
            <person name="Fan W."/>
            <person name="Wang S."/>
            <person name="Wang H."/>
            <person name="Wang A."/>
            <person name="Jiang F."/>
            <person name="Liu H."/>
            <person name="Zhao H."/>
            <person name="Xu D."/>
            <person name="Zhang Y."/>
        </authorList>
    </citation>
    <scope>NUCLEOTIDE SEQUENCE [LARGE SCALE GENOMIC DNA]</scope>
    <source>
        <strain evidence="2">cv. Punajuju</strain>
    </source>
</reference>
<reference evidence="1 2" key="2">
    <citation type="journal article" date="2022" name="Mol. Ecol. Resour.">
        <title>The genomes of chicory, endive, great burdock and yacon provide insights into Asteraceae paleo-polyploidization history and plant inulin production.</title>
        <authorList>
            <person name="Fan W."/>
            <person name="Wang S."/>
            <person name="Wang H."/>
            <person name="Wang A."/>
            <person name="Jiang F."/>
            <person name="Liu H."/>
            <person name="Zhao H."/>
            <person name="Xu D."/>
            <person name="Zhang Y."/>
        </authorList>
    </citation>
    <scope>NUCLEOTIDE SEQUENCE [LARGE SCALE GENOMIC DNA]</scope>
    <source>
        <strain evidence="2">cv. Punajuju</strain>
        <tissue evidence="1">Leaves</tissue>
    </source>
</reference>
<dbReference type="Proteomes" id="UP001055811">
    <property type="component" value="Linkage Group LG09"/>
</dbReference>
<name>A0ACB8YUT7_CICIN</name>
<accession>A0ACB8YUT7</accession>
<proteinExistence type="predicted"/>